<dbReference type="OrthoDB" id="2590500at2759"/>
<keyword evidence="15" id="KW-1185">Reference proteome</keyword>
<dbReference type="GO" id="GO:0008270">
    <property type="term" value="F:zinc ion binding"/>
    <property type="evidence" value="ECO:0007669"/>
    <property type="project" value="UniProtKB-KW"/>
</dbReference>
<dbReference type="InterPro" id="IPR038534">
    <property type="entry name" value="Rtr1/RPAP2_sf"/>
</dbReference>
<keyword evidence="6 12" id="KW-0862">Zinc</keyword>
<keyword evidence="3 12" id="KW-0479">Metal-binding</keyword>
<dbReference type="GO" id="GO:0005634">
    <property type="term" value="C:nucleus"/>
    <property type="evidence" value="ECO:0007669"/>
    <property type="project" value="UniProtKB-SubCell"/>
</dbReference>
<dbReference type="GO" id="GO:0043175">
    <property type="term" value="F:RNA polymerase core enzyme binding"/>
    <property type="evidence" value="ECO:0007669"/>
    <property type="project" value="UniProtKB-UniRule"/>
</dbReference>
<dbReference type="Proteomes" id="UP000191144">
    <property type="component" value="Chromosome C"/>
</dbReference>
<keyword evidence="4 12" id="KW-0863">Zinc-finger</keyword>
<evidence type="ECO:0000256" key="12">
    <source>
        <dbReference type="RuleBase" id="RU367080"/>
    </source>
</evidence>
<evidence type="ECO:0000259" key="13">
    <source>
        <dbReference type="PROSITE" id="PS51479"/>
    </source>
</evidence>
<dbReference type="AlphaFoldDB" id="A0A1G4J223"/>
<protein>
    <recommendedName>
        <fullName evidence="12">RNA polymerase II subunit B1 CTD phosphatase RPAP2 homolog</fullName>
        <ecNumber evidence="12">3.1.3.16</ecNumber>
    </recommendedName>
</protein>
<dbReference type="GO" id="GO:0008420">
    <property type="term" value="F:RNA polymerase II CTD heptapeptide repeat phosphatase activity"/>
    <property type="evidence" value="ECO:0007669"/>
    <property type="project" value="UniProtKB-UniRule"/>
</dbReference>
<evidence type="ECO:0000256" key="10">
    <source>
        <dbReference type="ARBA" id="ARBA00048336"/>
    </source>
</evidence>
<evidence type="ECO:0000313" key="15">
    <source>
        <dbReference type="Proteomes" id="UP000191144"/>
    </source>
</evidence>
<comment type="function">
    <text evidence="12">Putative RNA polymerase II subunit B1 C-terminal domain (CTD) phosphatase involved in RNA polymerase II transcription regulation.</text>
</comment>
<name>A0A1G4J223_9SACH</name>
<dbReference type="PROSITE" id="PS51479">
    <property type="entry name" value="ZF_RTR1"/>
    <property type="match status" value="1"/>
</dbReference>
<evidence type="ECO:0000256" key="8">
    <source>
        <dbReference type="ARBA" id="ARBA00023242"/>
    </source>
</evidence>
<evidence type="ECO:0000256" key="1">
    <source>
        <dbReference type="ARBA" id="ARBA00004123"/>
    </source>
</evidence>
<sequence length="227" mass="26155">MTSVEDIKRLVLKPFQNHRQLSIKEADTLSLEILDLLSQSDCKDQSTLKYLANFLTVETYHDLIEERNLNKKCGYPLCNRCQNRIRDPYGGNATANRFLQQNNPYAYLSHYCSKFHYRCSQFYEVQLTNEALFVRIGVHLDDKIQGDVPKLQSVSLLEELIQGEELEEQNLISIVSGIGKLNIQSEEGAHGDEKEELEKDLSGWLSQIKIVENKDPHPMGDFFKDET</sequence>
<keyword evidence="7 12" id="KW-0904">Protein phosphatase</keyword>
<dbReference type="PANTHER" id="PTHR14732">
    <property type="entry name" value="RNA POLYMERASE II SUBUNIT B1 CTD PHOSPHATASE RPAP2-RELATED"/>
    <property type="match status" value="1"/>
</dbReference>
<evidence type="ECO:0000256" key="9">
    <source>
        <dbReference type="ARBA" id="ARBA00047761"/>
    </source>
</evidence>
<gene>
    <name evidence="14" type="ORF">LAME_0C05842G</name>
</gene>
<keyword evidence="8 12" id="KW-0539">Nucleus</keyword>
<dbReference type="PANTHER" id="PTHR14732:SF0">
    <property type="entry name" value="RNA POLYMERASE II SUBUNIT B1 CTD PHOSPHATASE RPAP2-RELATED"/>
    <property type="match status" value="1"/>
</dbReference>
<comment type="similarity">
    <text evidence="2 11 12">Belongs to the RPAP2 family.</text>
</comment>
<feature type="domain" description="RTR1-type" evidence="13">
    <location>
        <begin position="50"/>
        <end position="136"/>
    </location>
</feature>
<evidence type="ECO:0000313" key="14">
    <source>
        <dbReference type="EMBL" id="SCU83611.1"/>
    </source>
</evidence>
<evidence type="ECO:0000256" key="7">
    <source>
        <dbReference type="ARBA" id="ARBA00022912"/>
    </source>
</evidence>
<evidence type="ECO:0000256" key="2">
    <source>
        <dbReference type="ARBA" id="ARBA00005676"/>
    </source>
</evidence>
<evidence type="ECO:0000256" key="5">
    <source>
        <dbReference type="ARBA" id="ARBA00022801"/>
    </source>
</evidence>
<accession>A0A1G4J223</accession>
<proteinExistence type="inferred from homology"/>
<organism evidence="14 15">
    <name type="scientific">Lachancea meyersii CBS 8951</name>
    <dbReference type="NCBI Taxonomy" id="1266667"/>
    <lineage>
        <taxon>Eukaryota</taxon>
        <taxon>Fungi</taxon>
        <taxon>Dikarya</taxon>
        <taxon>Ascomycota</taxon>
        <taxon>Saccharomycotina</taxon>
        <taxon>Saccharomycetes</taxon>
        <taxon>Saccharomycetales</taxon>
        <taxon>Saccharomycetaceae</taxon>
        <taxon>Lachancea</taxon>
    </lineage>
</organism>
<comment type="catalytic activity">
    <reaction evidence="9 12">
        <text>O-phospho-L-seryl-[protein] + H2O = L-seryl-[protein] + phosphate</text>
        <dbReference type="Rhea" id="RHEA:20629"/>
        <dbReference type="Rhea" id="RHEA-COMP:9863"/>
        <dbReference type="Rhea" id="RHEA-COMP:11604"/>
        <dbReference type="ChEBI" id="CHEBI:15377"/>
        <dbReference type="ChEBI" id="CHEBI:29999"/>
        <dbReference type="ChEBI" id="CHEBI:43474"/>
        <dbReference type="ChEBI" id="CHEBI:83421"/>
        <dbReference type="EC" id="3.1.3.16"/>
    </reaction>
</comment>
<comment type="catalytic activity">
    <reaction evidence="10 12">
        <text>O-phospho-L-threonyl-[protein] + H2O = L-threonyl-[protein] + phosphate</text>
        <dbReference type="Rhea" id="RHEA:47004"/>
        <dbReference type="Rhea" id="RHEA-COMP:11060"/>
        <dbReference type="Rhea" id="RHEA-COMP:11605"/>
        <dbReference type="ChEBI" id="CHEBI:15377"/>
        <dbReference type="ChEBI" id="CHEBI:30013"/>
        <dbReference type="ChEBI" id="CHEBI:43474"/>
        <dbReference type="ChEBI" id="CHEBI:61977"/>
        <dbReference type="EC" id="3.1.3.16"/>
    </reaction>
</comment>
<dbReference type="EC" id="3.1.3.16" evidence="12"/>
<evidence type="ECO:0000256" key="6">
    <source>
        <dbReference type="ARBA" id="ARBA00022833"/>
    </source>
</evidence>
<evidence type="ECO:0000256" key="4">
    <source>
        <dbReference type="ARBA" id="ARBA00022771"/>
    </source>
</evidence>
<evidence type="ECO:0000256" key="3">
    <source>
        <dbReference type="ARBA" id="ARBA00022723"/>
    </source>
</evidence>
<dbReference type="InterPro" id="IPR007308">
    <property type="entry name" value="Rtr1/RPAP2_dom"/>
</dbReference>
<dbReference type="EMBL" id="LT598479">
    <property type="protein sequence ID" value="SCU83611.1"/>
    <property type="molecule type" value="Genomic_DNA"/>
</dbReference>
<dbReference type="Pfam" id="PF04181">
    <property type="entry name" value="RPAP2_Rtr1"/>
    <property type="match status" value="1"/>
</dbReference>
<reference evidence="15" key="1">
    <citation type="submission" date="2016-03" db="EMBL/GenBank/DDBJ databases">
        <authorList>
            <person name="Devillers Hugo."/>
        </authorList>
    </citation>
    <scope>NUCLEOTIDE SEQUENCE [LARGE SCALE GENOMIC DNA]</scope>
</reference>
<dbReference type="Gene3D" id="1.25.40.820">
    <property type="match status" value="1"/>
</dbReference>
<evidence type="ECO:0000256" key="11">
    <source>
        <dbReference type="PROSITE-ProRule" id="PRU00812"/>
    </source>
</evidence>
<dbReference type="GO" id="GO:0005737">
    <property type="term" value="C:cytoplasm"/>
    <property type="evidence" value="ECO:0007669"/>
    <property type="project" value="TreeGrafter"/>
</dbReference>
<comment type="subcellular location">
    <subcellularLocation>
        <location evidence="1 12">Nucleus</location>
    </subcellularLocation>
</comment>
<keyword evidence="5 12" id="KW-0378">Hydrolase</keyword>
<dbReference type="InterPro" id="IPR039693">
    <property type="entry name" value="Rtr1/RPAP2"/>
</dbReference>